<evidence type="ECO:0000313" key="3">
    <source>
        <dbReference type="Proteomes" id="UP000011872"/>
    </source>
</evidence>
<comment type="caution">
    <text evidence="2">The sequence shown here is derived from an EMBL/GenBank/DDBJ whole genome shotgun (WGS) entry which is preliminary data.</text>
</comment>
<evidence type="ECO:0000313" key="2">
    <source>
        <dbReference type="EMBL" id="EMH29821.1"/>
    </source>
</evidence>
<sequence>MSKIKPQIKKNNPSKSNYSSGWCIFGAVCMIGEMALTLLGGAKNKKNNHEWFKNLIFIR</sequence>
<keyword evidence="1" id="KW-0812">Transmembrane</keyword>
<proteinExistence type="predicted"/>
<reference evidence="2 3" key="1">
    <citation type="submission" date="2012-12" db="EMBL/GenBank/DDBJ databases">
        <authorList>
            <person name="Weinstock G."/>
            <person name="Sodergren E."/>
            <person name="Lobos E.A."/>
            <person name="Fulton L."/>
            <person name="Fulton R."/>
            <person name="Courtney L."/>
            <person name="Fronick C."/>
            <person name="O'Laughlin M."/>
            <person name="Godfrey J."/>
            <person name="Wilson R.M."/>
            <person name="Miner T."/>
            <person name="Farmer C."/>
            <person name="Delehaunty K."/>
            <person name="Cordes M."/>
            <person name="Minx P."/>
            <person name="Tomlinson C."/>
            <person name="Chen J."/>
            <person name="Wollam A."/>
            <person name="Pepin K.H."/>
            <person name="Bhonagiri V."/>
            <person name="Zhang X."/>
            <person name="Suruliraj S."/>
            <person name="Antonio M."/>
            <person name="Secka O."/>
            <person name="Thomas J."/>
            <person name="Warren W."/>
            <person name="Mitreva M."/>
            <person name="Mardis E.R."/>
            <person name="Wilson R.K."/>
        </authorList>
    </citation>
    <scope>NUCLEOTIDE SEQUENCE [LARGE SCALE GENOMIC DNA]</scope>
    <source>
        <strain evidence="2 3">GAM265BSii</strain>
    </source>
</reference>
<accession>M3RAV3</accession>
<protein>
    <submittedName>
        <fullName evidence="2">Uncharacterized protein</fullName>
    </submittedName>
</protein>
<dbReference type="HOGENOM" id="CLU_207141_0_0_7"/>
<dbReference type="PATRIC" id="fig|1159049.3.peg.392"/>
<organism evidence="2 3">
    <name type="scientific">Helicobacter pylori GAM265BSii</name>
    <dbReference type="NCBI Taxonomy" id="1159049"/>
    <lineage>
        <taxon>Bacteria</taxon>
        <taxon>Pseudomonadati</taxon>
        <taxon>Campylobacterota</taxon>
        <taxon>Epsilonproteobacteria</taxon>
        <taxon>Campylobacterales</taxon>
        <taxon>Helicobacteraceae</taxon>
        <taxon>Helicobacter</taxon>
    </lineage>
</organism>
<dbReference type="RefSeq" id="WP_001958515.1">
    <property type="nucleotide sequence ID" value="NZ_KB642336.1"/>
</dbReference>
<dbReference type="EMBL" id="APDY01000028">
    <property type="protein sequence ID" value="EMH29821.1"/>
    <property type="molecule type" value="Genomic_DNA"/>
</dbReference>
<keyword evidence="1" id="KW-0472">Membrane</keyword>
<keyword evidence="1" id="KW-1133">Transmembrane helix</keyword>
<gene>
    <name evidence="2" type="ORF">HMPREF1421_00419</name>
</gene>
<dbReference type="AlphaFoldDB" id="M3RAV3"/>
<dbReference type="Proteomes" id="UP000011872">
    <property type="component" value="Unassembled WGS sequence"/>
</dbReference>
<evidence type="ECO:0000256" key="1">
    <source>
        <dbReference type="SAM" id="Phobius"/>
    </source>
</evidence>
<feature type="transmembrane region" description="Helical" evidence="1">
    <location>
        <begin position="21"/>
        <end position="42"/>
    </location>
</feature>
<name>M3RAV3_HELPX</name>